<proteinExistence type="predicted"/>
<name>A0A0P7DGH9_PSEPU</name>
<protein>
    <recommendedName>
        <fullName evidence="3">Prophage PssSM-03</fullName>
    </recommendedName>
</protein>
<comment type="caution">
    <text evidence="1">The sequence shown here is derived from an EMBL/GenBank/DDBJ whole genome shotgun (WGS) entry which is preliminary data.</text>
</comment>
<evidence type="ECO:0000313" key="1">
    <source>
        <dbReference type="EMBL" id="KPM67251.1"/>
    </source>
</evidence>
<evidence type="ECO:0000313" key="2">
    <source>
        <dbReference type="Proteomes" id="UP000050437"/>
    </source>
</evidence>
<dbReference type="EMBL" id="LKKS01000043">
    <property type="protein sequence ID" value="KPM67251.1"/>
    <property type="molecule type" value="Genomic_DNA"/>
</dbReference>
<dbReference type="AlphaFoldDB" id="A0A0P7DGH9"/>
<accession>A0A0P7DGH9</accession>
<organism evidence="1 2">
    <name type="scientific">Pseudomonas putida</name>
    <name type="common">Arthrobacter siderocapsulatus</name>
    <dbReference type="NCBI Taxonomy" id="303"/>
    <lineage>
        <taxon>Bacteria</taxon>
        <taxon>Pseudomonadati</taxon>
        <taxon>Pseudomonadota</taxon>
        <taxon>Gammaproteobacteria</taxon>
        <taxon>Pseudomonadales</taxon>
        <taxon>Pseudomonadaceae</taxon>
        <taxon>Pseudomonas</taxon>
    </lineage>
</organism>
<gene>
    <name evidence="1" type="ORF">HB13667_07650</name>
</gene>
<dbReference type="RefSeq" id="WP_054572398.1">
    <property type="nucleotide sequence ID" value="NZ_LKKS01000043.1"/>
</dbReference>
<dbReference type="Proteomes" id="UP000050437">
    <property type="component" value="Unassembled WGS sequence"/>
</dbReference>
<evidence type="ECO:0008006" key="3">
    <source>
        <dbReference type="Google" id="ProtNLM"/>
    </source>
</evidence>
<sequence length="200" mass="22087">MPSTFPFSQSVVDIISTGKFLSVYACQLDFEDGPVYAHTGTGDLVIGGITYLGVGQFGEVGQSQESDNSNSPMSIDLALTGLDSYIITETNIRGCRGRSGKLMFVVFDEQGNYAADILFSGRMDAATFSYAGNGEDGNKITVPIVDRMAEWSRTGTERFTDENHRARHQGDRFFYAVAQMSEWPIYWGSKKDAPTFTYEK</sequence>
<reference evidence="1 2" key="1">
    <citation type="submission" date="2015-10" db="EMBL/GenBank/DDBJ databases">
        <title>Pseudomonas putida clinical strains.</title>
        <authorList>
            <person name="Molina L."/>
            <person name="Udaondo Z."/>
        </authorList>
    </citation>
    <scope>NUCLEOTIDE SEQUENCE [LARGE SCALE GENOMIC DNA]</scope>
    <source>
        <strain evidence="1 2">HB13667</strain>
    </source>
</reference>